<dbReference type="InterPro" id="IPR003593">
    <property type="entry name" value="AAA+_ATPase"/>
</dbReference>
<evidence type="ECO:0000259" key="7">
    <source>
        <dbReference type="PROSITE" id="PS50045"/>
    </source>
</evidence>
<keyword evidence="9" id="KW-1185">Reference proteome</keyword>
<dbReference type="Pfam" id="PF25601">
    <property type="entry name" value="AAA_lid_14"/>
    <property type="match status" value="1"/>
</dbReference>
<dbReference type="SUPFAM" id="SSF46689">
    <property type="entry name" value="Homeodomain-like"/>
    <property type="match status" value="1"/>
</dbReference>
<accession>A0A8G2CIY1</accession>
<dbReference type="GO" id="GO:0006355">
    <property type="term" value="P:regulation of DNA-templated transcription"/>
    <property type="evidence" value="ECO:0007669"/>
    <property type="project" value="InterPro"/>
</dbReference>
<evidence type="ECO:0000256" key="3">
    <source>
        <dbReference type="ARBA" id="ARBA00023012"/>
    </source>
</evidence>
<dbReference type="Gene3D" id="3.40.50.300">
    <property type="entry name" value="P-loop containing nucleotide triphosphate hydrolases"/>
    <property type="match status" value="1"/>
</dbReference>
<dbReference type="SMART" id="SM00382">
    <property type="entry name" value="AAA"/>
    <property type="match status" value="1"/>
</dbReference>
<evidence type="ECO:0000256" key="6">
    <source>
        <dbReference type="ARBA" id="ARBA00023163"/>
    </source>
</evidence>
<dbReference type="Proteomes" id="UP000186308">
    <property type="component" value="Unassembled WGS sequence"/>
</dbReference>
<keyword evidence="1" id="KW-0547">Nucleotide-binding</keyword>
<evidence type="ECO:0000256" key="5">
    <source>
        <dbReference type="ARBA" id="ARBA00023159"/>
    </source>
</evidence>
<evidence type="ECO:0000256" key="1">
    <source>
        <dbReference type="ARBA" id="ARBA00022741"/>
    </source>
</evidence>
<evidence type="ECO:0000256" key="4">
    <source>
        <dbReference type="ARBA" id="ARBA00023015"/>
    </source>
</evidence>
<proteinExistence type="predicted"/>
<dbReference type="OrthoDB" id="9770562at2"/>
<dbReference type="InterPro" id="IPR025943">
    <property type="entry name" value="Sigma_54_int_dom_ATP-bd_2"/>
</dbReference>
<evidence type="ECO:0000313" key="9">
    <source>
        <dbReference type="Proteomes" id="UP000186308"/>
    </source>
</evidence>
<dbReference type="CDD" id="cd00009">
    <property type="entry name" value="AAA"/>
    <property type="match status" value="1"/>
</dbReference>
<dbReference type="GO" id="GO:0005524">
    <property type="term" value="F:ATP binding"/>
    <property type="evidence" value="ECO:0007669"/>
    <property type="project" value="UniProtKB-KW"/>
</dbReference>
<comment type="caution">
    <text evidence="8">The sequence shown here is derived from an EMBL/GenBank/DDBJ whole genome shotgun (WGS) entry which is preliminary data.</text>
</comment>
<keyword evidence="3" id="KW-0902">Two-component regulatory system</keyword>
<gene>
    <name evidence="8" type="ORF">SAMN05421828_10484</name>
</gene>
<reference evidence="8 9" key="1">
    <citation type="submission" date="2017-01" db="EMBL/GenBank/DDBJ databases">
        <authorList>
            <person name="Varghese N."/>
            <person name="Submissions S."/>
        </authorList>
    </citation>
    <scope>NUCLEOTIDE SEQUENCE [LARGE SCALE GENOMIC DNA]</scope>
    <source>
        <strain evidence="8 9">ATCC 35905</strain>
    </source>
</reference>
<dbReference type="InterPro" id="IPR029016">
    <property type="entry name" value="GAF-like_dom_sf"/>
</dbReference>
<dbReference type="PANTHER" id="PTHR32071">
    <property type="entry name" value="TRANSCRIPTIONAL REGULATORY PROTEIN"/>
    <property type="match status" value="1"/>
</dbReference>
<evidence type="ECO:0000313" key="8">
    <source>
        <dbReference type="EMBL" id="SIQ39119.1"/>
    </source>
</evidence>
<feature type="domain" description="Sigma-54 factor interaction" evidence="7">
    <location>
        <begin position="333"/>
        <end position="556"/>
    </location>
</feature>
<dbReference type="EMBL" id="FTNE01000004">
    <property type="protein sequence ID" value="SIQ39119.1"/>
    <property type="molecule type" value="Genomic_DNA"/>
</dbReference>
<keyword evidence="2" id="KW-0067">ATP-binding</keyword>
<dbReference type="InterPro" id="IPR002078">
    <property type="entry name" value="Sigma_54_int"/>
</dbReference>
<dbReference type="PANTHER" id="PTHR32071:SF77">
    <property type="entry name" value="TRANSCRIPTIONAL REGULATORY PROTEIN"/>
    <property type="match status" value="1"/>
</dbReference>
<name>A0A8G2CIY1_ACIRU</name>
<dbReference type="FunFam" id="3.40.50.300:FF:000006">
    <property type="entry name" value="DNA-binding transcriptional regulator NtrC"/>
    <property type="match status" value="1"/>
</dbReference>
<organism evidence="8 9">
    <name type="scientific">Acidiphilium rubrum</name>
    <dbReference type="NCBI Taxonomy" id="526"/>
    <lineage>
        <taxon>Bacteria</taxon>
        <taxon>Pseudomonadati</taxon>
        <taxon>Pseudomonadota</taxon>
        <taxon>Alphaproteobacteria</taxon>
        <taxon>Acetobacterales</taxon>
        <taxon>Acidocellaceae</taxon>
        <taxon>Acidiphilium</taxon>
    </lineage>
</organism>
<dbReference type="InterPro" id="IPR058031">
    <property type="entry name" value="AAA_lid_NorR"/>
</dbReference>
<evidence type="ECO:0000256" key="2">
    <source>
        <dbReference type="ARBA" id="ARBA00022840"/>
    </source>
</evidence>
<dbReference type="GO" id="GO:0000160">
    <property type="term" value="P:phosphorelay signal transduction system"/>
    <property type="evidence" value="ECO:0007669"/>
    <property type="project" value="UniProtKB-KW"/>
</dbReference>
<dbReference type="RefSeq" id="WP_029310479.1">
    <property type="nucleotide sequence ID" value="NZ_FTNE01000004.1"/>
</dbReference>
<dbReference type="InterPro" id="IPR009057">
    <property type="entry name" value="Homeodomain-like_sf"/>
</dbReference>
<dbReference type="PROSITE" id="PS50045">
    <property type="entry name" value="SIGMA54_INTERACT_4"/>
    <property type="match status" value="1"/>
</dbReference>
<sequence length="634" mass="67348">MLLHAEDRVGHARAALESNGLVVADLLSADIRDSWQRCLSSGLDPTAAPRIENVGADHLRRARDQRAMVHRLASAELRALYQQIAGSNFMVALAAPDGLLLDAIADPSFAREAQAASIEPGTIWDEIHCGTNALGTTIATGTAQSIHGGEHFFRRHNAITCIAAPVFGPDGALACVLDASSDCGSRQSHTRALVGMAAVQIENLLLRETHARHRIIAFHSRPEYLSTLSAGILVFSESGRVLAANRQARFLLAGLPVVMGRSFDAIFRTGFGVFHDACARGDIGTLEDRVGSIYVATLETPKAARGVAVAVAVAARPAIAGPQAKPDVVKPDFVADDPAVAAGLRLAASAAARNLPLLIRGATGTGKELLARYAHAASGRRGAFVPVNCAALAETLIEAELFGYADGAYTGARRGGAPGLVAEADGGTLFLDEIGDMKRPLQAVLLRLLDDWTIRPVGSTRNRTVDVRLIAATNADLDAAVAAGHFRADLLYRLNTAEVRLPALNDRADFATIARHLLARFAPDTTITDDGARVLAGHAWCGNIRELKSALLRLALQQEGGVIDQMAAETFVGQRAMQRAESDDPHDLRDIVRARIRATFRENGGNISATARSLGVSRNTVYRGLDGVAVNREH</sequence>
<dbReference type="Pfam" id="PF02954">
    <property type="entry name" value="HTH_8"/>
    <property type="match status" value="1"/>
</dbReference>
<dbReference type="Pfam" id="PF00158">
    <property type="entry name" value="Sigma54_activat"/>
    <property type="match status" value="1"/>
</dbReference>
<keyword evidence="4" id="KW-0805">Transcription regulation</keyword>
<dbReference type="Gene3D" id="1.10.8.60">
    <property type="match status" value="1"/>
</dbReference>
<dbReference type="PROSITE" id="PS00676">
    <property type="entry name" value="SIGMA54_INTERACT_2"/>
    <property type="match status" value="1"/>
</dbReference>
<dbReference type="InterPro" id="IPR027417">
    <property type="entry name" value="P-loop_NTPase"/>
</dbReference>
<keyword evidence="6" id="KW-0804">Transcription</keyword>
<dbReference type="Gene3D" id="1.10.10.60">
    <property type="entry name" value="Homeodomain-like"/>
    <property type="match status" value="1"/>
</dbReference>
<protein>
    <submittedName>
        <fullName evidence="8">Transcriptional regulator of acetoin/glycerol metabolism</fullName>
    </submittedName>
</protein>
<dbReference type="SUPFAM" id="SSF52540">
    <property type="entry name" value="P-loop containing nucleoside triphosphate hydrolases"/>
    <property type="match status" value="1"/>
</dbReference>
<dbReference type="InterPro" id="IPR002197">
    <property type="entry name" value="HTH_Fis"/>
</dbReference>
<keyword evidence="5" id="KW-0010">Activator</keyword>
<dbReference type="AlphaFoldDB" id="A0A8G2CIY1"/>
<dbReference type="GO" id="GO:0043565">
    <property type="term" value="F:sequence-specific DNA binding"/>
    <property type="evidence" value="ECO:0007669"/>
    <property type="project" value="InterPro"/>
</dbReference>
<dbReference type="Gene3D" id="3.30.450.40">
    <property type="match status" value="1"/>
</dbReference>